<evidence type="ECO:0000313" key="3">
    <source>
        <dbReference type="Proteomes" id="UP001142489"/>
    </source>
</evidence>
<protein>
    <submittedName>
        <fullName evidence="2">Uncharacterized protein</fullName>
    </submittedName>
</protein>
<name>A0A9Q0X5Q8_9SAUR</name>
<evidence type="ECO:0000313" key="2">
    <source>
        <dbReference type="EMBL" id="KAJ7303378.1"/>
    </source>
</evidence>
<organism evidence="2 3">
    <name type="scientific">Phrynocephalus forsythii</name>
    <dbReference type="NCBI Taxonomy" id="171643"/>
    <lineage>
        <taxon>Eukaryota</taxon>
        <taxon>Metazoa</taxon>
        <taxon>Chordata</taxon>
        <taxon>Craniata</taxon>
        <taxon>Vertebrata</taxon>
        <taxon>Euteleostomi</taxon>
        <taxon>Lepidosauria</taxon>
        <taxon>Squamata</taxon>
        <taxon>Bifurcata</taxon>
        <taxon>Unidentata</taxon>
        <taxon>Episquamata</taxon>
        <taxon>Toxicofera</taxon>
        <taxon>Iguania</taxon>
        <taxon>Acrodonta</taxon>
        <taxon>Agamidae</taxon>
        <taxon>Agaminae</taxon>
        <taxon>Phrynocephalus</taxon>
    </lineage>
</organism>
<keyword evidence="3" id="KW-1185">Reference proteome</keyword>
<accession>A0A9Q0X5Q8</accession>
<evidence type="ECO:0000256" key="1">
    <source>
        <dbReference type="SAM" id="MobiDB-lite"/>
    </source>
</evidence>
<reference evidence="2" key="1">
    <citation type="journal article" date="2023" name="DNA Res.">
        <title>Chromosome-level genome assembly of Phrynocephalus forsythii using third-generation DNA sequencing and Hi-C analysis.</title>
        <authorList>
            <person name="Qi Y."/>
            <person name="Zhao W."/>
            <person name="Zhao Y."/>
            <person name="Niu C."/>
            <person name="Cao S."/>
            <person name="Zhang Y."/>
        </authorList>
    </citation>
    <scope>NUCLEOTIDE SEQUENCE</scope>
    <source>
        <tissue evidence="2">Muscle</tissue>
    </source>
</reference>
<gene>
    <name evidence="2" type="ORF">JRQ81_012339</name>
</gene>
<dbReference type="EMBL" id="JAPFRF010000024">
    <property type="protein sequence ID" value="KAJ7303378.1"/>
    <property type="molecule type" value="Genomic_DNA"/>
</dbReference>
<comment type="caution">
    <text evidence="2">The sequence shown here is derived from an EMBL/GenBank/DDBJ whole genome shotgun (WGS) entry which is preliminary data.</text>
</comment>
<feature type="region of interest" description="Disordered" evidence="1">
    <location>
        <begin position="1"/>
        <end position="26"/>
    </location>
</feature>
<dbReference type="Proteomes" id="UP001142489">
    <property type="component" value="Unassembled WGS sequence"/>
</dbReference>
<proteinExistence type="predicted"/>
<feature type="compositionally biased region" description="Acidic residues" evidence="1">
    <location>
        <begin position="1"/>
        <end position="10"/>
    </location>
</feature>
<sequence length="69" mass="7566">MTSLFVDEENELKINPQEEKPSREGPPVVLTGLQLPSAFASRAGAESLMGFGIQADEGGPRPLRPCWRR</sequence>
<dbReference type="AlphaFoldDB" id="A0A9Q0X5Q8"/>